<dbReference type="Proteomes" id="UP001418222">
    <property type="component" value="Unassembled WGS sequence"/>
</dbReference>
<proteinExistence type="predicted"/>
<organism evidence="1 2">
    <name type="scientific">Platanthera zijinensis</name>
    <dbReference type="NCBI Taxonomy" id="2320716"/>
    <lineage>
        <taxon>Eukaryota</taxon>
        <taxon>Viridiplantae</taxon>
        <taxon>Streptophyta</taxon>
        <taxon>Embryophyta</taxon>
        <taxon>Tracheophyta</taxon>
        <taxon>Spermatophyta</taxon>
        <taxon>Magnoliopsida</taxon>
        <taxon>Liliopsida</taxon>
        <taxon>Asparagales</taxon>
        <taxon>Orchidaceae</taxon>
        <taxon>Orchidoideae</taxon>
        <taxon>Orchideae</taxon>
        <taxon>Orchidinae</taxon>
        <taxon>Platanthera</taxon>
    </lineage>
</organism>
<sequence length="248" mass="28370">MMNVCHSQDLLQEFMARIQRAHYETFVINLASAYEAANIDEFIGGKSHPDASNPYVHKQGKRECLELASHMKKFLKERFPGIVNLMDLVRKDSATQNLSDDSNKLWECIDNKVEPRDREARTIRHSKRCYPKHLKALNPKKTQRQPFIVAVADTETVLRNEVHVAYAVDLATHGVKYTFIRTTNEEPLAIRVSCLSGKEAAISSKGFLHTAHPPLLVRSGKEYQTIRTMLSGKTCRPSRMKGERLHHY</sequence>
<name>A0AAP0FZB9_9ASPA</name>
<keyword evidence="2" id="KW-1185">Reference proteome</keyword>
<dbReference type="EMBL" id="JBBWWQ010000016">
    <property type="protein sequence ID" value="KAK8926567.1"/>
    <property type="molecule type" value="Genomic_DNA"/>
</dbReference>
<comment type="caution">
    <text evidence="1">The sequence shown here is derived from an EMBL/GenBank/DDBJ whole genome shotgun (WGS) entry which is preliminary data.</text>
</comment>
<accession>A0AAP0FZB9</accession>
<reference evidence="1 2" key="1">
    <citation type="journal article" date="2022" name="Nat. Plants">
        <title>Genomes of leafy and leafless Platanthera orchids illuminate the evolution of mycoheterotrophy.</title>
        <authorList>
            <person name="Li M.H."/>
            <person name="Liu K.W."/>
            <person name="Li Z."/>
            <person name="Lu H.C."/>
            <person name="Ye Q.L."/>
            <person name="Zhang D."/>
            <person name="Wang J.Y."/>
            <person name="Li Y.F."/>
            <person name="Zhong Z.M."/>
            <person name="Liu X."/>
            <person name="Yu X."/>
            <person name="Liu D.K."/>
            <person name="Tu X.D."/>
            <person name="Liu B."/>
            <person name="Hao Y."/>
            <person name="Liao X.Y."/>
            <person name="Jiang Y.T."/>
            <person name="Sun W.H."/>
            <person name="Chen J."/>
            <person name="Chen Y.Q."/>
            <person name="Ai Y."/>
            <person name="Zhai J.W."/>
            <person name="Wu S.S."/>
            <person name="Zhou Z."/>
            <person name="Hsiao Y.Y."/>
            <person name="Wu W.L."/>
            <person name="Chen Y.Y."/>
            <person name="Lin Y.F."/>
            <person name="Hsu J.L."/>
            <person name="Li C.Y."/>
            <person name="Wang Z.W."/>
            <person name="Zhao X."/>
            <person name="Zhong W.Y."/>
            <person name="Ma X.K."/>
            <person name="Ma L."/>
            <person name="Huang J."/>
            <person name="Chen G.Z."/>
            <person name="Huang M.Z."/>
            <person name="Huang L."/>
            <person name="Peng D.H."/>
            <person name="Luo Y.B."/>
            <person name="Zou S.Q."/>
            <person name="Chen S.P."/>
            <person name="Lan S."/>
            <person name="Tsai W.C."/>
            <person name="Van de Peer Y."/>
            <person name="Liu Z.J."/>
        </authorList>
    </citation>
    <scope>NUCLEOTIDE SEQUENCE [LARGE SCALE GENOMIC DNA]</scope>
    <source>
        <strain evidence="1">Lor287</strain>
    </source>
</reference>
<gene>
    <name evidence="1" type="ORF">KSP39_PZI018593</name>
</gene>
<dbReference type="AlphaFoldDB" id="A0AAP0FZB9"/>
<evidence type="ECO:0000313" key="1">
    <source>
        <dbReference type="EMBL" id="KAK8926567.1"/>
    </source>
</evidence>
<protein>
    <submittedName>
        <fullName evidence="1">Uncharacterized protein</fullName>
    </submittedName>
</protein>
<evidence type="ECO:0000313" key="2">
    <source>
        <dbReference type="Proteomes" id="UP001418222"/>
    </source>
</evidence>